<proteinExistence type="predicted"/>
<feature type="transmembrane region" description="Helical" evidence="1">
    <location>
        <begin position="156"/>
        <end position="184"/>
    </location>
</feature>
<dbReference type="SMART" id="SM00267">
    <property type="entry name" value="GGDEF"/>
    <property type="match status" value="1"/>
</dbReference>
<dbReference type="SUPFAM" id="SSF55073">
    <property type="entry name" value="Nucleotide cyclase"/>
    <property type="match status" value="1"/>
</dbReference>
<evidence type="ECO:0000313" key="4">
    <source>
        <dbReference type="EMBL" id="PJE80916.1"/>
    </source>
</evidence>
<reference evidence="4" key="1">
    <citation type="journal article" date="2017" name="Appl. Environ. Microbiol.">
        <title>Molecular characterization of an Endozoicomonas-like organism causing infection in king scallop Pecten maximus L.</title>
        <authorList>
            <person name="Cano I."/>
            <person name="van Aerle R."/>
            <person name="Ross S."/>
            <person name="Verner-Jeffreys D.W."/>
            <person name="Paley R.K."/>
            <person name="Rimmer G."/>
            <person name="Ryder D."/>
            <person name="Hooper P."/>
            <person name="Stone D."/>
            <person name="Feist S.W."/>
        </authorList>
    </citation>
    <scope>NUCLEOTIDE SEQUENCE</scope>
</reference>
<dbReference type="InterPro" id="IPR035919">
    <property type="entry name" value="EAL_sf"/>
</dbReference>
<dbReference type="FunFam" id="3.20.20.450:FF:000001">
    <property type="entry name" value="Cyclic di-GMP phosphodiesterase yahA"/>
    <property type="match status" value="1"/>
</dbReference>
<protein>
    <submittedName>
        <fullName evidence="4">Putative signaling protein</fullName>
    </submittedName>
</protein>
<dbReference type="InterPro" id="IPR001633">
    <property type="entry name" value="EAL_dom"/>
</dbReference>
<organism evidence="4">
    <name type="scientific">invertebrate metagenome</name>
    <dbReference type="NCBI Taxonomy" id="1711999"/>
    <lineage>
        <taxon>unclassified sequences</taxon>
        <taxon>metagenomes</taxon>
        <taxon>organismal metagenomes</taxon>
    </lineage>
</organism>
<dbReference type="SUPFAM" id="SSF141868">
    <property type="entry name" value="EAL domain-like"/>
    <property type="match status" value="1"/>
</dbReference>
<dbReference type="Gene3D" id="3.20.20.450">
    <property type="entry name" value="EAL domain"/>
    <property type="match status" value="1"/>
</dbReference>
<gene>
    <name evidence="4" type="ORF">CI610_00074</name>
</gene>
<sequence length="649" mass="75554">MSLYLIKGIIIYANLARRCILQRQYLLLFSLMGVSCCLVIAFLDFHKMSQSFDNAVEFHSFNVNYFIENSEYYHNDDRVSFYNNMFDGGNISSAYFFNEKKTVYFSMGDYYKKGLFSFLNYDDNWFRQFFNKMVVLKGGVDNIFLTVDLSRDVEWFIYRLISVIAFFIFLFLVGNYFLFLFHYLNRQRNGRYRKRMSCHNNGLLDQTAFNVISDQQIPDYLNSIMKHLHNEDTTKKLMFFHLGIDNFHNTADLSDDKIINVQIEQRLKEFVGQCFDARKMESGHYLFIIDFNNPYEGALLALKMINCFSEPVICGQQSLLLSAAVGIAIFPDDSDNVQQLVLQAQLAMDMAKSRSHHRYQFHLASVDRSVREKIKLEEDLQKALDNDHFCLVFQPQIDYQTFRLSGAEVLLRWQHPEKGIIGPDVFIPMAEQNHAIIPMGKWVIEKACEQLHQWHKNGYHTLRIAVNISVIQLQSETFVSHVKSVLEHYQITPGHFEMEITESCSMESETVIIDRLYKLKAMGIILTLDDFGTGYSSLNYLKYFPFDRLKIDRGFVDNIPDDKENSVIVDAIIQLGKNFDIGVVAEGIETKEQEIYLIRQGCIEGQGYFYGKPMDVEAFTGYLHGHLHQEPDSDWMPIDRESLQADPDL</sequence>
<dbReference type="InterPro" id="IPR050706">
    <property type="entry name" value="Cyclic-di-GMP_PDE-like"/>
</dbReference>
<dbReference type="InterPro" id="IPR029787">
    <property type="entry name" value="Nucleotide_cyclase"/>
</dbReference>
<dbReference type="Gene3D" id="3.30.70.270">
    <property type="match status" value="1"/>
</dbReference>
<accession>A0A2H9TCE2</accession>
<dbReference type="InterPro" id="IPR000160">
    <property type="entry name" value="GGDEF_dom"/>
</dbReference>
<feature type="transmembrane region" description="Helical" evidence="1">
    <location>
        <begin position="25"/>
        <end position="43"/>
    </location>
</feature>
<dbReference type="CDD" id="cd01948">
    <property type="entry name" value="EAL"/>
    <property type="match status" value="1"/>
</dbReference>
<dbReference type="SMART" id="SM00052">
    <property type="entry name" value="EAL"/>
    <property type="match status" value="1"/>
</dbReference>
<dbReference type="PANTHER" id="PTHR33121:SF71">
    <property type="entry name" value="OXYGEN SENSOR PROTEIN DOSP"/>
    <property type="match status" value="1"/>
</dbReference>
<keyword evidence="1" id="KW-0472">Membrane</keyword>
<dbReference type="EMBL" id="NSIT01000002">
    <property type="protein sequence ID" value="PJE80916.1"/>
    <property type="molecule type" value="Genomic_DNA"/>
</dbReference>
<feature type="domain" description="GGDEF" evidence="3">
    <location>
        <begin position="235"/>
        <end position="364"/>
    </location>
</feature>
<dbReference type="PROSITE" id="PS50887">
    <property type="entry name" value="GGDEF"/>
    <property type="match status" value="1"/>
</dbReference>
<dbReference type="PROSITE" id="PS50883">
    <property type="entry name" value="EAL"/>
    <property type="match status" value="1"/>
</dbReference>
<feature type="domain" description="EAL" evidence="2">
    <location>
        <begin position="373"/>
        <end position="627"/>
    </location>
</feature>
<comment type="caution">
    <text evidence="4">The sequence shown here is derived from an EMBL/GenBank/DDBJ whole genome shotgun (WGS) entry which is preliminary data.</text>
</comment>
<evidence type="ECO:0000259" key="3">
    <source>
        <dbReference type="PROSITE" id="PS50887"/>
    </source>
</evidence>
<evidence type="ECO:0000259" key="2">
    <source>
        <dbReference type="PROSITE" id="PS50883"/>
    </source>
</evidence>
<keyword evidence="1" id="KW-0812">Transmembrane</keyword>
<dbReference type="Pfam" id="PF00563">
    <property type="entry name" value="EAL"/>
    <property type="match status" value="1"/>
</dbReference>
<name>A0A2H9TCE2_9ZZZZ</name>
<dbReference type="GO" id="GO:0071111">
    <property type="term" value="F:cyclic-guanylate-specific phosphodiesterase activity"/>
    <property type="evidence" value="ECO:0007669"/>
    <property type="project" value="InterPro"/>
</dbReference>
<dbReference type="PANTHER" id="PTHR33121">
    <property type="entry name" value="CYCLIC DI-GMP PHOSPHODIESTERASE PDEF"/>
    <property type="match status" value="1"/>
</dbReference>
<evidence type="ECO:0000256" key="1">
    <source>
        <dbReference type="SAM" id="Phobius"/>
    </source>
</evidence>
<dbReference type="AlphaFoldDB" id="A0A2H9TCE2"/>
<keyword evidence="1" id="KW-1133">Transmembrane helix</keyword>
<dbReference type="InterPro" id="IPR043128">
    <property type="entry name" value="Rev_trsase/Diguanyl_cyclase"/>
</dbReference>